<comment type="caution">
    <text evidence="2">The sequence shown here is derived from an EMBL/GenBank/DDBJ whole genome shotgun (WGS) entry which is preliminary data.</text>
</comment>
<feature type="region of interest" description="Disordered" evidence="1">
    <location>
        <begin position="15"/>
        <end position="103"/>
    </location>
</feature>
<organism evidence="2 3">
    <name type="scientific">Leptosia nina</name>
    <dbReference type="NCBI Taxonomy" id="320188"/>
    <lineage>
        <taxon>Eukaryota</taxon>
        <taxon>Metazoa</taxon>
        <taxon>Ecdysozoa</taxon>
        <taxon>Arthropoda</taxon>
        <taxon>Hexapoda</taxon>
        <taxon>Insecta</taxon>
        <taxon>Pterygota</taxon>
        <taxon>Neoptera</taxon>
        <taxon>Endopterygota</taxon>
        <taxon>Lepidoptera</taxon>
        <taxon>Glossata</taxon>
        <taxon>Ditrysia</taxon>
        <taxon>Papilionoidea</taxon>
        <taxon>Pieridae</taxon>
        <taxon>Pierinae</taxon>
        <taxon>Leptosia</taxon>
    </lineage>
</organism>
<evidence type="ECO:0000313" key="3">
    <source>
        <dbReference type="Proteomes" id="UP001497472"/>
    </source>
</evidence>
<feature type="compositionally biased region" description="Low complexity" evidence="1">
    <location>
        <begin position="20"/>
        <end position="37"/>
    </location>
</feature>
<evidence type="ECO:0000313" key="2">
    <source>
        <dbReference type="EMBL" id="CAK1550776.1"/>
    </source>
</evidence>
<dbReference type="EMBL" id="CAVLEF010000088">
    <property type="protein sequence ID" value="CAK1550776.1"/>
    <property type="molecule type" value="Genomic_DNA"/>
</dbReference>
<name>A0AAV1JRQ5_9NEOP</name>
<evidence type="ECO:0000256" key="1">
    <source>
        <dbReference type="SAM" id="MobiDB-lite"/>
    </source>
</evidence>
<accession>A0AAV1JRQ5</accession>
<dbReference type="Proteomes" id="UP001497472">
    <property type="component" value="Unassembled WGS sequence"/>
</dbReference>
<proteinExistence type="predicted"/>
<reference evidence="2 3" key="1">
    <citation type="submission" date="2023-11" db="EMBL/GenBank/DDBJ databases">
        <authorList>
            <person name="Okamura Y."/>
        </authorList>
    </citation>
    <scope>NUCLEOTIDE SEQUENCE [LARGE SCALE GENOMIC DNA]</scope>
</reference>
<gene>
    <name evidence="2" type="ORF">LNINA_LOCUS9971</name>
</gene>
<sequence length="103" mass="11779">MCMLMLVAALAEDNQRDQNHVNPNHNFNQNYPNPNHNMDFSNMNPNMDFGNMNPNLNMKPRGDNKHNQNATKMPDMNKGPDMQKMSDIPKLPEKQENGPSAKN</sequence>
<dbReference type="AlphaFoldDB" id="A0AAV1JRQ5"/>
<protein>
    <submittedName>
        <fullName evidence="2">Uncharacterized protein</fullName>
    </submittedName>
</protein>
<keyword evidence="3" id="KW-1185">Reference proteome</keyword>